<sequence>ITTSSNASSFIAVLGILLCSETNFTSVLFIYLDDRHPHFAVILLDDICLSVAKQQNFKGETQCILLCSFAAYTGSINKILILRKIGKFLRCTVRRIFERRHFSVNCPLILFLLVSSRNP</sequence>
<reference evidence="2 3" key="1">
    <citation type="submission" date="2014-11" db="EMBL/GenBank/DDBJ databases">
        <title>Genetic blueprint of the zoonotic pathogen Toxocara canis.</title>
        <authorList>
            <person name="Zhu X.-Q."/>
            <person name="Korhonen P.K."/>
            <person name="Cai H."/>
            <person name="Young N.D."/>
            <person name="Nejsum P."/>
            <person name="von Samson-Himmelstjerna G."/>
            <person name="Boag P.R."/>
            <person name="Tan P."/>
            <person name="Li Q."/>
            <person name="Min J."/>
            <person name="Yang Y."/>
            <person name="Wang X."/>
            <person name="Fang X."/>
            <person name="Hall R.S."/>
            <person name="Hofmann A."/>
            <person name="Sternberg P.W."/>
            <person name="Jex A.R."/>
            <person name="Gasser R.B."/>
        </authorList>
    </citation>
    <scope>NUCLEOTIDE SEQUENCE [LARGE SCALE GENOMIC DNA]</scope>
    <source>
        <strain evidence="2">PN_DK_2014</strain>
    </source>
</reference>
<organism evidence="2 3">
    <name type="scientific">Toxocara canis</name>
    <name type="common">Canine roundworm</name>
    <dbReference type="NCBI Taxonomy" id="6265"/>
    <lineage>
        <taxon>Eukaryota</taxon>
        <taxon>Metazoa</taxon>
        <taxon>Ecdysozoa</taxon>
        <taxon>Nematoda</taxon>
        <taxon>Chromadorea</taxon>
        <taxon>Rhabditida</taxon>
        <taxon>Spirurina</taxon>
        <taxon>Ascaridomorpha</taxon>
        <taxon>Ascaridoidea</taxon>
        <taxon>Toxocaridae</taxon>
        <taxon>Toxocara</taxon>
    </lineage>
</organism>
<feature type="non-terminal residue" evidence="2">
    <location>
        <position position="1"/>
    </location>
</feature>
<gene>
    <name evidence="2" type="ORF">Tcan_00733</name>
</gene>
<keyword evidence="1" id="KW-0472">Membrane</keyword>
<dbReference type="Proteomes" id="UP000031036">
    <property type="component" value="Unassembled WGS sequence"/>
</dbReference>
<evidence type="ECO:0000313" key="2">
    <source>
        <dbReference type="EMBL" id="KHN73139.1"/>
    </source>
</evidence>
<comment type="caution">
    <text evidence="2">The sequence shown here is derived from an EMBL/GenBank/DDBJ whole genome shotgun (WGS) entry which is preliminary data.</text>
</comment>
<keyword evidence="1" id="KW-0812">Transmembrane</keyword>
<keyword evidence="1" id="KW-1133">Transmembrane helix</keyword>
<evidence type="ECO:0000256" key="1">
    <source>
        <dbReference type="SAM" id="Phobius"/>
    </source>
</evidence>
<feature type="non-terminal residue" evidence="2">
    <location>
        <position position="119"/>
    </location>
</feature>
<feature type="transmembrane region" description="Helical" evidence="1">
    <location>
        <begin position="12"/>
        <end position="32"/>
    </location>
</feature>
<proteinExistence type="predicted"/>
<dbReference type="AlphaFoldDB" id="A0A0B2UV39"/>
<evidence type="ECO:0000313" key="3">
    <source>
        <dbReference type="Proteomes" id="UP000031036"/>
    </source>
</evidence>
<name>A0A0B2UV39_TOXCA</name>
<keyword evidence="3" id="KW-1185">Reference proteome</keyword>
<protein>
    <submittedName>
        <fullName evidence="2">Uncharacterized protein</fullName>
    </submittedName>
</protein>
<accession>A0A0B2UV39</accession>
<dbReference type="EMBL" id="JPKZ01003149">
    <property type="protein sequence ID" value="KHN73139.1"/>
    <property type="molecule type" value="Genomic_DNA"/>
</dbReference>